<feature type="compositionally biased region" description="Polar residues" evidence="1">
    <location>
        <begin position="619"/>
        <end position="641"/>
    </location>
</feature>
<dbReference type="EC" id="3.6.1.-" evidence="2"/>
<feature type="compositionally biased region" description="Polar residues" evidence="1">
    <location>
        <begin position="450"/>
        <end position="466"/>
    </location>
</feature>
<keyword evidence="3" id="KW-1185">Reference proteome</keyword>
<feature type="compositionally biased region" description="Low complexity" evidence="1">
    <location>
        <begin position="776"/>
        <end position="794"/>
    </location>
</feature>
<feature type="compositionally biased region" description="Polar residues" evidence="1">
    <location>
        <begin position="588"/>
        <end position="610"/>
    </location>
</feature>
<feature type="compositionally biased region" description="Polar residues" evidence="1">
    <location>
        <begin position="944"/>
        <end position="957"/>
    </location>
</feature>
<feature type="compositionally biased region" description="Basic and acidic residues" evidence="1">
    <location>
        <begin position="467"/>
        <end position="481"/>
    </location>
</feature>
<feature type="compositionally biased region" description="Polar residues" evidence="1">
    <location>
        <begin position="288"/>
        <end position="327"/>
    </location>
</feature>
<feature type="compositionally biased region" description="Polar residues" evidence="1">
    <location>
        <begin position="422"/>
        <end position="438"/>
    </location>
</feature>
<feature type="compositionally biased region" description="Basic and acidic residues" evidence="1">
    <location>
        <begin position="737"/>
        <end position="748"/>
    </location>
</feature>
<evidence type="ECO:0000313" key="2">
    <source>
        <dbReference type="EMBL" id="CCH46708.1"/>
    </source>
</evidence>
<accession>K0KZY8</accession>
<comment type="caution">
    <text evidence="2">The sequence shown here is derived from an EMBL/GenBank/DDBJ whole genome shotgun (WGS) entry which is preliminary data.</text>
</comment>
<dbReference type="STRING" id="1206466.K0KZY8"/>
<feature type="region of interest" description="Disordered" evidence="1">
    <location>
        <begin position="715"/>
        <end position="841"/>
    </location>
</feature>
<feature type="compositionally biased region" description="Polar residues" evidence="1">
    <location>
        <begin position="352"/>
        <end position="411"/>
    </location>
</feature>
<feature type="compositionally biased region" description="Polar residues" evidence="1">
    <location>
        <begin position="114"/>
        <end position="134"/>
    </location>
</feature>
<feature type="region of interest" description="Disordered" evidence="1">
    <location>
        <begin position="1220"/>
        <end position="1285"/>
    </location>
</feature>
<gene>
    <name evidence="2" type="ORF">BN7_6305</name>
</gene>
<sequence>MHAAQGPNNNKASLRNQLLSTDIGNIDVRHEVPINGQAPPAMPIQSNFNQYSPQQQHPQIQAHMNNGYSINSNPNFNGSNSNLNQTHIQQGPPQQFNPNNYVPHQMQYAPPPFNQNLGQPRSRRSSMQSNGSFTKSSMNNLFKMNKSKSKFSGGGDDDDDEEKDVMIDDNGTEMSFDDISTLRDRGRYGGQSSFDSTPIIPTLSSTSSARPGSTSNMSNVQYRKQMTAFKKQVMTNAGKVINGPNDPRAMSLQSGGRNPYIDANQNNFDPRAMSLQGFNPYLNDPRTRSMTNQSPQPFQPRTNSLTNQPQQTQNYPRAYSLTTNPYQNRPHPHHPSNAARPHMNPGLHPPLSNHQFPPNAAGSSPTISSQQGPAPQGYKNSASSIPLGVNSQTHQNPHGSSSRTSLHNDPSFNGPAPPVLRNSHNSNSFSGYNPSTPTIEEAPSFPEKPNLNSNTTERSNESLTKSQSDDYNSKEGSHHYLADNTLNNNDHFDSSGVTFSDVSGTQDKSFNPKGESTPSPFDEEKQKGSLDSVNSENDSPSKLPRTKGLPHLSLLKMRDEDPEEDHTKEDETSITKNRALNTVEENDYSSNNSRSKTPPLNSGALQNKSPQRLPFGTPNRRSNMQSKQVSPSPLKKQSSFNTHRKYPLTNVSISSMSEYSTFSGVSDSETNDFENKKKIYQLAQNSGTTNDVFVTASQFSLMDNNNLSNKKRISSAYGNDDFPDTITEGDSIASETPKLDSSDQEKFSTDQGNRGSAVPTVSDSHTIRNSISTETGSIKSSKSNSGSLKGSFKSPSFLKNWSKKRNEKKKNNSFETVTKPVEIKTNGKRQSYSDSVDESVKKEEFHNNSNIGVSKGLNIMGGDEHQKNHKYPKEDFDRFNTNKNLDDEKISDNFGFNDDTSNVNEISVRNPSQNNIVSHPTSVSGTYNSSFTNNTIDTDFENYSDGSELNGKSSASAPATLKKLSDPVKVEDGTRKLKGSIGPNMVDHDMVNTNVKRLNLTIEQLGIMEDKSALVRELELVSKELGDSIRREIKLEDQLKGKDINSSPNLNYEHQLREQALLISTLEKQLNEERTKRYIAEEHVLLWENGQEPSALEISYENERLQSELSNKTEVINKQQAELDSFSFEAPKNIDKYATLEKANKEFESVTIPKLKNEIEILSNDRKKLSMIMEKFKLLRVENAELERKLEEGDQLKESQSKKLEDELAEMKNKFQNRINRASVTSSESKRQSLSTPISSRMKKTFMSELGSSNSSVDVLKPPSPMNGKRINSFSLINVTSPNEK</sequence>
<protein>
    <submittedName>
        <fullName evidence="2">Chromodomain-helicase-DNA-binding protein</fullName>
        <ecNumber evidence="2">3.6.1.-</ecNumber>
    </submittedName>
</protein>
<feature type="compositionally biased region" description="Low complexity" evidence="1">
    <location>
        <begin position="196"/>
        <end position="215"/>
    </location>
</feature>
<feature type="compositionally biased region" description="Polar residues" evidence="1">
    <location>
        <begin position="749"/>
        <end position="775"/>
    </location>
</feature>
<feature type="compositionally biased region" description="Low complexity" evidence="1">
    <location>
        <begin position="50"/>
        <end position="61"/>
    </location>
</feature>
<organism evidence="2 3">
    <name type="scientific">Wickerhamomyces ciferrii (strain ATCC 14091 / BCRC 22168 / CBS 111 / JCM 3599 / NBRC 0793 / NRRL Y-1031 F-60-10)</name>
    <name type="common">Yeast</name>
    <name type="synonym">Pichia ciferrii</name>
    <dbReference type="NCBI Taxonomy" id="1206466"/>
    <lineage>
        <taxon>Eukaryota</taxon>
        <taxon>Fungi</taxon>
        <taxon>Dikarya</taxon>
        <taxon>Ascomycota</taxon>
        <taxon>Saccharomycotina</taxon>
        <taxon>Saccharomycetes</taxon>
        <taxon>Phaffomycetales</taxon>
        <taxon>Wickerhamomycetaceae</taxon>
        <taxon>Wickerhamomyces</taxon>
    </lineage>
</organism>
<feature type="region of interest" description="Disordered" evidence="1">
    <location>
        <begin position="942"/>
        <end position="968"/>
    </location>
</feature>
<feature type="compositionally biased region" description="Low complexity" evidence="1">
    <location>
        <begin position="135"/>
        <end position="144"/>
    </location>
</feature>
<proteinExistence type="predicted"/>
<keyword evidence="2" id="KW-0378">Hydrolase</keyword>
<feature type="region of interest" description="Disordered" evidence="1">
    <location>
        <begin position="35"/>
        <end position="217"/>
    </location>
</feature>
<reference evidence="2 3" key="1">
    <citation type="journal article" date="2012" name="Eukaryot. Cell">
        <title>Draft genome sequence of Wickerhamomyces ciferrii NRRL Y-1031 F-60-10.</title>
        <authorList>
            <person name="Schneider J."/>
            <person name="Andrea H."/>
            <person name="Blom J."/>
            <person name="Jaenicke S."/>
            <person name="Ruckert C."/>
            <person name="Schorsch C."/>
            <person name="Szczepanowski R."/>
            <person name="Farwick M."/>
            <person name="Goesmann A."/>
            <person name="Puhler A."/>
            <person name="Schaffer S."/>
            <person name="Tauch A."/>
            <person name="Kohler T."/>
            <person name="Brinkrolf K."/>
        </authorList>
    </citation>
    <scope>NUCLEOTIDE SEQUENCE [LARGE SCALE GENOMIC DNA]</scope>
    <source>
        <strain evidence="3">ATCC 14091 / BCRC 22168 / CBS 111 / JCM 3599 / NBRC 0793 / NRRL Y-1031 F-60-10</strain>
    </source>
</reference>
<feature type="compositionally biased region" description="Polar residues" evidence="1">
    <location>
        <begin position="484"/>
        <end position="519"/>
    </location>
</feature>
<dbReference type="Proteomes" id="UP000009328">
    <property type="component" value="Unassembled WGS sequence"/>
</dbReference>
<dbReference type="InParanoid" id="K0KZY8"/>
<name>K0KZY8_WICCF</name>
<dbReference type="HOGENOM" id="CLU_004904_0_0_1"/>
<feature type="compositionally biased region" description="Polar residues" evidence="1">
    <location>
        <begin position="1270"/>
        <end position="1285"/>
    </location>
</feature>
<feature type="compositionally biased region" description="Low complexity" evidence="1">
    <location>
        <begin position="69"/>
        <end position="100"/>
    </location>
</feature>
<dbReference type="EMBL" id="CAIF01000263">
    <property type="protein sequence ID" value="CCH46708.1"/>
    <property type="molecule type" value="Genomic_DNA"/>
</dbReference>
<dbReference type="FunCoup" id="K0KZY8">
    <property type="interactions" value="81"/>
</dbReference>
<feature type="compositionally biased region" description="Polar residues" evidence="1">
    <location>
        <begin position="1220"/>
        <end position="1239"/>
    </location>
</feature>
<evidence type="ECO:0000256" key="1">
    <source>
        <dbReference type="SAM" id="MobiDB-lite"/>
    </source>
</evidence>
<feature type="region of interest" description="Disordered" evidence="1">
    <location>
        <begin position="271"/>
        <end position="643"/>
    </location>
</feature>
<dbReference type="eggNOG" id="ENOG502S6M4">
    <property type="taxonomic scope" value="Eukaryota"/>
</dbReference>
<feature type="compositionally biased region" description="Polar residues" evidence="1">
    <location>
        <begin position="529"/>
        <end position="540"/>
    </location>
</feature>
<dbReference type="GO" id="GO:0016787">
    <property type="term" value="F:hydrolase activity"/>
    <property type="evidence" value="ECO:0007669"/>
    <property type="project" value="UniProtKB-KW"/>
</dbReference>
<evidence type="ECO:0000313" key="3">
    <source>
        <dbReference type="Proteomes" id="UP000009328"/>
    </source>
</evidence>